<dbReference type="InterPro" id="IPR001867">
    <property type="entry name" value="OmpR/PhoB-type_DNA-bd"/>
</dbReference>
<keyword evidence="7" id="KW-1185">Reference proteome</keyword>
<keyword evidence="2" id="KW-0597">Phosphoprotein</keyword>
<dbReference type="Gene3D" id="3.40.50.2300">
    <property type="match status" value="1"/>
</dbReference>
<evidence type="ECO:0000256" key="2">
    <source>
        <dbReference type="PROSITE-ProRule" id="PRU00169"/>
    </source>
</evidence>
<dbReference type="InterPro" id="IPR039420">
    <property type="entry name" value="WalR-like"/>
</dbReference>
<dbReference type="Pfam" id="PF00486">
    <property type="entry name" value="Trans_reg_C"/>
    <property type="match status" value="1"/>
</dbReference>
<dbReference type="CDD" id="cd00383">
    <property type="entry name" value="trans_reg_C"/>
    <property type="match status" value="1"/>
</dbReference>
<keyword evidence="1 3" id="KW-0238">DNA-binding</keyword>
<dbReference type="Gene3D" id="1.10.10.10">
    <property type="entry name" value="Winged helix-like DNA-binding domain superfamily/Winged helix DNA-binding domain"/>
    <property type="match status" value="1"/>
</dbReference>
<sequence length="229" mass="24602">MRLLIVEDETRLARSLAAGLTADGFDADVEHDGTRGLRRAVEQPYDLVILDVMLPGTNGYDVVTSLRAMGLDVPVLMLTAKDGEYDEAEGLDSGADDYLTKPFSYVVLLARVRALLRRARAGRADLRVGDLVVSPGSRRVTAAGRPVPLTAKEFTVLELLAARAGDVVPKREILEHAWDLAYDGDVNIVEVYVSALRRKIGPDRIETVRGAGYRLVDAGDAGDAGGTGA</sequence>
<evidence type="ECO:0000256" key="1">
    <source>
        <dbReference type="ARBA" id="ARBA00023125"/>
    </source>
</evidence>
<dbReference type="SUPFAM" id="SSF46894">
    <property type="entry name" value="C-terminal effector domain of the bipartite response regulators"/>
    <property type="match status" value="1"/>
</dbReference>
<dbReference type="CDD" id="cd19935">
    <property type="entry name" value="REC_OmpR_CusR-like"/>
    <property type="match status" value="1"/>
</dbReference>
<dbReference type="InterPro" id="IPR001789">
    <property type="entry name" value="Sig_transdc_resp-reg_receiver"/>
</dbReference>
<gene>
    <name evidence="6" type="ORF">GCM10009751_35930</name>
</gene>
<dbReference type="InterPro" id="IPR011006">
    <property type="entry name" value="CheY-like_superfamily"/>
</dbReference>
<dbReference type="RefSeq" id="WP_344105634.1">
    <property type="nucleotide sequence ID" value="NZ_BAAANL010000008.1"/>
</dbReference>
<comment type="caution">
    <text evidence="6">The sequence shown here is derived from an EMBL/GenBank/DDBJ whole genome shotgun (WGS) entry which is preliminary data.</text>
</comment>
<dbReference type="Pfam" id="PF00072">
    <property type="entry name" value="Response_reg"/>
    <property type="match status" value="1"/>
</dbReference>
<dbReference type="PANTHER" id="PTHR48111">
    <property type="entry name" value="REGULATOR OF RPOS"/>
    <property type="match status" value="1"/>
</dbReference>
<dbReference type="SMART" id="SM00448">
    <property type="entry name" value="REC"/>
    <property type="match status" value="1"/>
</dbReference>
<dbReference type="SMART" id="SM00862">
    <property type="entry name" value="Trans_reg_C"/>
    <property type="match status" value="1"/>
</dbReference>
<feature type="domain" description="OmpR/PhoB-type" evidence="5">
    <location>
        <begin position="123"/>
        <end position="217"/>
    </location>
</feature>
<feature type="domain" description="Response regulatory" evidence="4">
    <location>
        <begin position="2"/>
        <end position="116"/>
    </location>
</feature>
<dbReference type="PANTHER" id="PTHR48111:SF36">
    <property type="entry name" value="TRANSCRIPTIONAL REGULATORY PROTEIN CUTR"/>
    <property type="match status" value="1"/>
</dbReference>
<evidence type="ECO:0000256" key="3">
    <source>
        <dbReference type="PROSITE-ProRule" id="PRU01091"/>
    </source>
</evidence>
<dbReference type="EMBL" id="BAAANL010000008">
    <property type="protein sequence ID" value="GAA1873265.1"/>
    <property type="molecule type" value="Genomic_DNA"/>
</dbReference>
<evidence type="ECO:0000259" key="5">
    <source>
        <dbReference type="PROSITE" id="PS51755"/>
    </source>
</evidence>
<feature type="modified residue" description="4-aspartylphosphate" evidence="2">
    <location>
        <position position="51"/>
    </location>
</feature>
<dbReference type="PROSITE" id="PS50110">
    <property type="entry name" value="RESPONSE_REGULATORY"/>
    <property type="match status" value="1"/>
</dbReference>
<dbReference type="PROSITE" id="PS51755">
    <property type="entry name" value="OMPR_PHOB"/>
    <property type="match status" value="1"/>
</dbReference>
<dbReference type="Proteomes" id="UP001501094">
    <property type="component" value="Unassembled WGS sequence"/>
</dbReference>
<dbReference type="InterPro" id="IPR016032">
    <property type="entry name" value="Sig_transdc_resp-reg_C-effctor"/>
</dbReference>
<dbReference type="InterPro" id="IPR036388">
    <property type="entry name" value="WH-like_DNA-bd_sf"/>
</dbReference>
<evidence type="ECO:0000313" key="6">
    <source>
        <dbReference type="EMBL" id="GAA1873265.1"/>
    </source>
</evidence>
<accession>A0ABN2NMC1</accession>
<proteinExistence type="predicted"/>
<protein>
    <submittedName>
        <fullName evidence="6">Response regulator transcription factor</fullName>
    </submittedName>
</protein>
<evidence type="ECO:0000259" key="4">
    <source>
        <dbReference type="PROSITE" id="PS50110"/>
    </source>
</evidence>
<organism evidence="6 7">
    <name type="scientific">Myceligenerans crystallogenes</name>
    <dbReference type="NCBI Taxonomy" id="316335"/>
    <lineage>
        <taxon>Bacteria</taxon>
        <taxon>Bacillati</taxon>
        <taxon>Actinomycetota</taxon>
        <taxon>Actinomycetes</taxon>
        <taxon>Micrococcales</taxon>
        <taxon>Promicromonosporaceae</taxon>
        <taxon>Myceligenerans</taxon>
    </lineage>
</organism>
<feature type="DNA-binding region" description="OmpR/PhoB-type" evidence="3">
    <location>
        <begin position="123"/>
        <end position="217"/>
    </location>
</feature>
<dbReference type="Gene3D" id="6.10.250.690">
    <property type="match status" value="1"/>
</dbReference>
<reference evidence="6 7" key="1">
    <citation type="journal article" date="2019" name="Int. J. Syst. Evol. Microbiol.">
        <title>The Global Catalogue of Microorganisms (GCM) 10K type strain sequencing project: providing services to taxonomists for standard genome sequencing and annotation.</title>
        <authorList>
            <consortium name="The Broad Institute Genomics Platform"/>
            <consortium name="The Broad Institute Genome Sequencing Center for Infectious Disease"/>
            <person name="Wu L."/>
            <person name="Ma J."/>
        </authorList>
    </citation>
    <scope>NUCLEOTIDE SEQUENCE [LARGE SCALE GENOMIC DNA]</scope>
    <source>
        <strain evidence="6 7">JCM 14326</strain>
    </source>
</reference>
<dbReference type="SUPFAM" id="SSF52172">
    <property type="entry name" value="CheY-like"/>
    <property type="match status" value="1"/>
</dbReference>
<name>A0ABN2NMC1_9MICO</name>
<evidence type="ECO:0000313" key="7">
    <source>
        <dbReference type="Proteomes" id="UP001501094"/>
    </source>
</evidence>